<feature type="compositionally biased region" description="Polar residues" evidence="7">
    <location>
        <begin position="1282"/>
        <end position="1291"/>
    </location>
</feature>
<feature type="transmembrane region" description="Helical" evidence="8">
    <location>
        <begin position="324"/>
        <end position="343"/>
    </location>
</feature>
<feature type="non-terminal residue" evidence="11">
    <location>
        <position position="1"/>
    </location>
</feature>
<dbReference type="InterPro" id="IPR051223">
    <property type="entry name" value="Polycystin"/>
</dbReference>
<sequence>ASVTLYAYNLQSQDVFESRIEQLDYWRGCDTDGNCRIQKVEDVASFWTWMQTELVPLAYTDDVDAPKVAQIETVFPSLKFNSLCRSPRYLSDTRSTVLLGSLRMRQLRVQPNVGCSVTALVQHVYPDCYSTYDVSRQSQEPYDPRFAPTYLTKAYRWQPVEETQQVALTGSAGSYSGSGYFIDLPANKSHASGMLRDLHVWRWVDKLTRAVTIELTTMSTNVNVIAGVILFEFTPNGAVTGTVSSTAMRTFFFTPSVQGSNLFAFILLIWLSLMFFIFTLYSLWLMYKTCFNYLGQNPLGYLKRSGWTARLLFPFRTLYQFFRYGWNFADMVILGSFYVHLGFRISAYVAVGNNPALQPDVVGHPEVFMPFGQLMEPLVLGNNLLALLSITCWVKLFKYLCMSSYFRLLVRILESCAARLIIFAALLLVVFFGFAVAFSIGLGTTDRNFVTIPGSFLVLFFLLIDGYSIDIEWFRPGKDQLVTLIFLGYIALIYFVLLNIFVAIVLDTFSLASRLYAVEANKQNPMIVFLRTYWNWMKGQSLVKDESEEHMNPKDLSITLDLLPGLVRRKWVEKKRRMQRVADENFAGMDLFPEDVDRSLSKKRAEQMLTDWMLPSTQTDVFDQMTAPLEHKPLALYEIPDTVMNQEISRAQLQRLMDEDSTIPLLLGSKRAVDVIRKFKSVEKEESGQPISAVKAMQGTIFGRIDKLERVKLDDDVPEVPEMTQIAEQMSGAILDLRNQFRVQLTGVIECTAVLFEHLVELTQGLDEAAAARQRCASRTEQLAASLRARLTELEADIFDRPARAALSDAGQETYDALTSLQQDMLAVMQEVRSLHERCNTLQDHLDARSSSELRSSKRLQEQHLKLEQLRADGQDCAARVEEHEVRLGVARSKVETQDQRLASLGDRMERALQGEALLPYVEMHCHQAVLKLRSELMAWCADSFSGMRAQVAPHGSEEVKGSAGSSETLAAIQRSVAAAQRGLGEVKQTLQVVVEHRSGSGHEARHELSAVVHRMSAQELAISSLKKRMEDVKTSLEERLDKAETSSERVAGLFQELRQDMARLLTEESSASQEVAGPHEELKCGEVIEPGPVSLVCSEPVKVCAASVSGCAPAMSAWPRMENDSQSKQHGPSWLGAESEAHAEGWLNCQESQANELAELEGWVESLVERDPAENLPPLGSATHSSNEAAPGSGSAWPEHIQASSAEFPELVEPEVQSSSSDPSEGLKEESKAEMPSYNLQDSGIVPHRRRSFQPLTLVDSEGEYDDDEFEDEELPEVQSRPGSKRNSMQRQDDEEQ</sequence>
<organism evidence="11 12">
    <name type="scientific">Durusdinium trenchii</name>
    <dbReference type="NCBI Taxonomy" id="1381693"/>
    <lineage>
        <taxon>Eukaryota</taxon>
        <taxon>Sar</taxon>
        <taxon>Alveolata</taxon>
        <taxon>Dinophyceae</taxon>
        <taxon>Suessiales</taxon>
        <taxon>Symbiodiniaceae</taxon>
        <taxon>Durusdinium</taxon>
    </lineage>
</organism>
<accession>A0ABP0NM55</accession>
<dbReference type="Proteomes" id="UP001642484">
    <property type="component" value="Unassembled WGS sequence"/>
</dbReference>
<comment type="similarity">
    <text evidence="2">Belongs to the polycystin family.</text>
</comment>
<dbReference type="Pfam" id="PF20519">
    <property type="entry name" value="Polycystin_dom"/>
    <property type="match status" value="1"/>
</dbReference>
<dbReference type="PANTHER" id="PTHR10877">
    <property type="entry name" value="POLYCYSTIN FAMILY MEMBER"/>
    <property type="match status" value="1"/>
</dbReference>
<evidence type="ECO:0000256" key="6">
    <source>
        <dbReference type="SAM" id="Coils"/>
    </source>
</evidence>
<keyword evidence="6" id="KW-0175">Coiled coil</keyword>
<feature type="transmembrane region" description="Helical" evidence="8">
    <location>
        <begin position="449"/>
        <end position="469"/>
    </location>
</feature>
<keyword evidence="4 8" id="KW-1133">Transmembrane helix</keyword>
<feature type="domain" description="Polycystin cation channel PKD1/PKD2" evidence="9">
    <location>
        <begin position="322"/>
        <end position="510"/>
    </location>
</feature>
<feature type="transmembrane region" description="Helical" evidence="8">
    <location>
        <begin position="378"/>
        <end position="397"/>
    </location>
</feature>
<evidence type="ECO:0000256" key="1">
    <source>
        <dbReference type="ARBA" id="ARBA00004141"/>
    </source>
</evidence>
<reference evidence="11 12" key="1">
    <citation type="submission" date="2024-02" db="EMBL/GenBank/DDBJ databases">
        <authorList>
            <person name="Chen Y."/>
            <person name="Shah S."/>
            <person name="Dougan E. K."/>
            <person name="Thang M."/>
            <person name="Chan C."/>
        </authorList>
    </citation>
    <scope>NUCLEOTIDE SEQUENCE [LARGE SCALE GENOMIC DNA]</scope>
</reference>
<feature type="transmembrane region" description="Helical" evidence="8">
    <location>
        <begin position="481"/>
        <end position="506"/>
    </location>
</feature>
<dbReference type="InterPro" id="IPR046791">
    <property type="entry name" value="Polycystin_dom"/>
</dbReference>
<gene>
    <name evidence="11" type="ORF">CCMP2556_LOCUS31882</name>
</gene>
<evidence type="ECO:0000256" key="3">
    <source>
        <dbReference type="ARBA" id="ARBA00022692"/>
    </source>
</evidence>
<comment type="subcellular location">
    <subcellularLocation>
        <location evidence="1">Membrane</location>
        <topology evidence="1">Multi-pass membrane protein</topology>
    </subcellularLocation>
</comment>
<evidence type="ECO:0000256" key="4">
    <source>
        <dbReference type="ARBA" id="ARBA00022989"/>
    </source>
</evidence>
<evidence type="ECO:0000313" key="11">
    <source>
        <dbReference type="EMBL" id="CAK9064855.1"/>
    </source>
</evidence>
<dbReference type="Pfam" id="PF08016">
    <property type="entry name" value="PKD_channel"/>
    <property type="match status" value="1"/>
</dbReference>
<feature type="compositionally biased region" description="Acidic residues" evidence="7">
    <location>
        <begin position="1262"/>
        <end position="1277"/>
    </location>
</feature>
<feature type="transmembrane region" description="Helical" evidence="8">
    <location>
        <begin position="262"/>
        <end position="287"/>
    </location>
</feature>
<keyword evidence="3 8" id="KW-0812">Transmembrane</keyword>
<proteinExistence type="inferred from homology"/>
<dbReference type="Gene3D" id="1.10.287.70">
    <property type="match status" value="1"/>
</dbReference>
<dbReference type="InterPro" id="IPR013122">
    <property type="entry name" value="PKD1_2_channel"/>
</dbReference>
<evidence type="ECO:0000259" key="10">
    <source>
        <dbReference type="Pfam" id="PF20519"/>
    </source>
</evidence>
<evidence type="ECO:0008006" key="13">
    <source>
        <dbReference type="Google" id="ProtNLM"/>
    </source>
</evidence>
<feature type="region of interest" description="Disordered" evidence="7">
    <location>
        <begin position="1174"/>
        <end position="1298"/>
    </location>
</feature>
<feature type="domain" description="Polycystin" evidence="10">
    <location>
        <begin position="38"/>
        <end position="244"/>
    </location>
</feature>
<dbReference type="PANTHER" id="PTHR10877:SF183">
    <property type="entry name" value="AT14535P-RELATED"/>
    <property type="match status" value="1"/>
</dbReference>
<feature type="coiled-coil region" evidence="6">
    <location>
        <begin position="1027"/>
        <end position="1075"/>
    </location>
</feature>
<dbReference type="EMBL" id="CAXAMN010021951">
    <property type="protein sequence ID" value="CAK9064855.1"/>
    <property type="molecule type" value="Genomic_DNA"/>
</dbReference>
<evidence type="ECO:0000256" key="8">
    <source>
        <dbReference type="SAM" id="Phobius"/>
    </source>
</evidence>
<evidence type="ECO:0000256" key="7">
    <source>
        <dbReference type="SAM" id="MobiDB-lite"/>
    </source>
</evidence>
<evidence type="ECO:0000256" key="5">
    <source>
        <dbReference type="ARBA" id="ARBA00023136"/>
    </source>
</evidence>
<keyword evidence="12" id="KW-1185">Reference proteome</keyword>
<evidence type="ECO:0000256" key="2">
    <source>
        <dbReference type="ARBA" id="ARBA00007200"/>
    </source>
</evidence>
<feature type="transmembrane region" description="Helical" evidence="8">
    <location>
        <begin position="418"/>
        <end position="443"/>
    </location>
</feature>
<name>A0ABP0NM55_9DINO</name>
<comment type="caution">
    <text evidence="11">The sequence shown here is derived from an EMBL/GenBank/DDBJ whole genome shotgun (WGS) entry which is preliminary data.</text>
</comment>
<evidence type="ECO:0000313" key="12">
    <source>
        <dbReference type="Proteomes" id="UP001642484"/>
    </source>
</evidence>
<protein>
    <recommendedName>
        <fullName evidence="13">Polycystin cation channel PKD1/PKD2 domain-containing protein</fullName>
    </recommendedName>
</protein>
<evidence type="ECO:0000259" key="9">
    <source>
        <dbReference type="Pfam" id="PF08016"/>
    </source>
</evidence>
<keyword evidence="5 8" id="KW-0472">Membrane</keyword>